<accession>A0AAW0G3F3</accession>
<evidence type="ECO:0000313" key="2">
    <source>
        <dbReference type="EMBL" id="KAK7686902.1"/>
    </source>
</evidence>
<dbReference type="Proteomes" id="UP001385951">
    <property type="component" value="Unassembled WGS sequence"/>
</dbReference>
<evidence type="ECO:0000256" key="1">
    <source>
        <dbReference type="SAM" id="MobiDB-lite"/>
    </source>
</evidence>
<reference evidence="2 3" key="1">
    <citation type="submission" date="2022-09" db="EMBL/GenBank/DDBJ databases">
        <authorList>
            <person name="Palmer J.M."/>
        </authorList>
    </citation>
    <scope>NUCLEOTIDE SEQUENCE [LARGE SCALE GENOMIC DNA]</scope>
    <source>
        <strain evidence="2 3">DSM 7382</strain>
    </source>
</reference>
<keyword evidence="3" id="KW-1185">Reference proteome</keyword>
<dbReference type="AlphaFoldDB" id="A0AAW0G3F3"/>
<sequence length="216" mass="24854">MALETDPTSSSSNGSSNGSVAESSLDTHSRSYNALGPSIDPFQLQLHNSFLRKQTLVKRIQRAKEKKNGHRLANHSTLPIYFFLKAQIGFTKEDLDKALGLDLAVEKHRIVKAQLQNQLDYLVDLLVSSWRKPLIEFPATVLYYLCDLLAANFKGLFYVPFKENDFRFEWLNRFNCHWVLVAYIDTQYTRSLRSKRPQSSDVLSCDIKRPKQDPNQ</sequence>
<protein>
    <submittedName>
        <fullName evidence="2">Uncharacterized protein</fullName>
    </submittedName>
</protein>
<feature type="compositionally biased region" description="Low complexity" evidence="1">
    <location>
        <begin position="9"/>
        <end position="19"/>
    </location>
</feature>
<feature type="region of interest" description="Disordered" evidence="1">
    <location>
        <begin position="1"/>
        <end position="24"/>
    </location>
</feature>
<evidence type="ECO:0000313" key="3">
    <source>
        <dbReference type="Proteomes" id="UP001385951"/>
    </source>
</evidence>
<name>A0AAW0G3F3_9APHY</name>
<proteinExistence type="predicted"/>
<comment type="caution">
    <text evidence="2">The sequence shown here is derived from an EMBL/GenBank/DDBJ whole genome shotgun (WGS) entry which is preliminary data.</text>
</comment>
<organism evidence="2 3">
    <name type="scientific">Cerrena zonata</name>
    <dbReference type="NCBI Taxonomy" id="2478898"/>
    <lineage>
        <taxon>Eukaryota</taxon>
        <taxon>Fungi</taxon>
        <taxon>Dikarya</taxon>
        <taxon>Basidiomycota</taxon>
        <taxon>Agaricomycotina</taxon>
        <taxon>Agaricomycetes</taxon>
        <taxon>Polyporales</taxon>
        <taxon>Cerrenaceae</taxon>
        <taxon>Cerrena</taxon>
    </lineage>
</organism>
<dbReference type="EMBL" id="JASBNA010000015">
    <property type="protein sequence ID" value="KAK7686902.1"/>
    <property type="molecule type" value="Genomic_DNA"/>
</dbReference>
<gene>
    <name evidence="2" type="ORF">QCA50_009979</name>
</gene>